<evidence type="ECO:0000256" key="1">
    <source>
        <dbReference type="SAM" id="MobiDB-lite"/>
    </source>
</evidence>
<feature type="compositionally biased region" description="Acidic residues" evidence="1">
    <location>
        <begin position="198"/>
        <end position="208"/>
    </location>
</feature>
<dbReference type="InterPro" id="IPR018712">
    <property type="entry name" value="Tle1-like_cat"/>
</dbReference>
<feature type="compositionally biased region" description="Low complexity" evidence="1">
    <location>
        <begin position="17"/>
        <end position="30"/>
    </location>
</feature>
<accession>T0M4N5</accession>
<feature type="domain" description="T6SS Phospholipase effector Tle1-like catalytic" evidence="2">
    <location>
        <begin position="39"/>
        <end position="352"/>
    </location>
</feature>
<dbReference type="HOGENOM" id="CLU_005049_0_2_1"/>
<dbReference type="STRING" id="1237896.T0M4N5"/>
<dbReference type="OrthoDB" id="3162439at2759"/>
<feature type="region of interest" description="Disordered" evidence="1">
    <location>
        <begin position="192"/>
        <end position="234"/>
    </location>
</feature>
<feature type="compositionally biased region" description="Polar residues" evidence="1">
    <location>
        <begin position="1"/>
        <end position="16"/>
    </location>
</feature>
<proteinExistence type="predicted"/>
<reference evidence="4" key="1">
    <citation type="journal article" date="2013" name="Mol. Plant Microbe Interact.">
        <title>Global aspects of pacC regulation of pathogenicity genes in Colletotrichum gloeosporioides as revealed by transcriptome analysis.</title>
        <authorList>
            <person name="Alkan N."/>
            <person name="Meng X."/>
            <person name="Friedlander G."/>
            <person name="Reuveni E."/>
            <person name="Sukno S."/>
            <person name="Sherman A."/>
            <person name="Thon M."/>
            <person name="Fluhr R."/>
            <person name="Prusky D."/>
        </authorList>
    </citation>
    <scope>NUCLEOTIDE SEQUENCE [LARGE SCALE GENOMIC DNA]</scope>
    <source>
        <strain evidence="4">Cg-14</strain>
    </source>
</reference>
<comment type="caution">
    <text evidence="3">The sequence shown here is derived from an EMBL/GenBank/DDBJ whole genome shotgun (WGS) entry which is preliminary data.</text>
</comment>
<dbReference type="EMBL" id="AMYD01000869">
    <property type="protein sequence ID" value="EQB55770.1"/>
    <property type="molecule type" value="Genomic_DNA"/>
</dbReference>
<gene>
    <name evidence="3" type="ORF">CGLO_04267</name>
</gene>
<feature type="compositionally biased region" description="Basic and acidic residues" evidence="1">
    <location>
        <begin position="209"/>
        <end position="234"/>
    </location>
</feature>
<protein>
    <recommendedName>
        <fullName evidence="2">T6SS Phospholipase effector Tle1-like catalytic domain-containing protein</fullName>
    </recommendedName>
</protein>
<feature type="region of interest" description="Disordered" evidence="1">
    <location>
        <begin position="1"/>
        <end position="36"/>
    </location>
</feature>
<name>T0M4N5_COLGC</name>
<dbReference type="OMA" id="DWMIREV"/>
<dbReference type="AlphaFoldDB" id="T0M4N5"/>
<evidence type="ECO:0000313" key="3">
    <source>
        <dbReference type="EMBL" id="EQB55770.1"/>
    </source>
</evidence>
<dbReference type="Proteomes" id="UP000015530">
    <property type="component" value="Unassembled WGS sequence"/>
</dbReference>
<sequence>MSFPSDQSQASVDTALSSPQSSPTQQQFPTGRQPGKKKRNLILCFDGTGNDFSATEKDTNVVKLLSMLDRNHEDQFHHYQTGIGTYSVNEKTVHKSGFQEAWSTVEKKIDEGFARTFDAHIMAGYRFLMRYYEAGDRIYMFGFSRGAYTAKFLARMVYTVGLLCRGNEEMVPFAYRLYDRYLAGKLKCKKHEGQGEDEHSDDEDEDPEHDTTKPDEDPEVIKKKLEKKERKDRTRELRKFSKTFCKQEWTYNPDRPRHPSKETNIKVHFLGLWDCVNSVAVMEQNATKEVLVKGTACIIRHAVAVDERRVKFKAALFKQDEGKRKNHDSEDVKEVWFPGNHGDVGGGWDPVKDHLRGDNKNAWFWDRWRSWLSGNNREVPKKPHGETHCHVCKDCGLCKGKDCRLSKCRSEHDNCSENECTACHESIVCNNKDHTRKPKKMKFEPCQLSDVPLMWMIKELEADGHVIWRTDKVNEFRHRLEHNKDSAVKGSVHDTLMLGFGSGWRTVLFWNFLEIFPLIKRWELTHGENAWNRFWYWGRVNAPVKDTETWEWVRFPLNRGQTRDIPRDAILHHSLIQKLCTDDDYMPQNNHGDKSPCLLQKDEHGNVIKNKQKWKEMYKVIEAEHKLKAHPDHTTYHLATYEGPEHDRAEANQRLKSLVQDHHEMEWRGL</sequence>
<dbReference type="PANTHER" id="PTHR33840">
    <property type="match status" value="1"/>
</dbReference>
<evidence type="ECO:0000259" key="2">
    <source>
        <dbReference type="Pfam" id="PF09994"/>
    </source>
</evidence>
<organism evidence="3 4">
    <name type="scientific">Colletotrichum gloeosporioides (strain Cg-14)</name>
    <name type="common">Anthracnose fungus</name>
    <name type="synonym">Glomerella cingulata</name>
    <dbReference type="NCBI Taxonomy" id="1237896"/>
    <lineage>
        <taxon>Eukaryota</taxon>
        <taxon>Fungi</taxon>
        <taxon>Dikarya</taxon>
        <taxon>Ascomycota</taxon>
        <taxon>Pezizomycotina</taxon>
        <taxon>Sordariomycetes</taxon>
        <taxon>Hypocreomycetidae</taxon>
        <taxon>Glomerellales</taxon>
        <taxon>Glomerellaceae</taxon>
        <taxon>Colletotrichum</taxon>
        <taxon>Colletotrichum gloeosporioides species complex</taxon>
    </lineage>
</organism>
<dbReference type="PANTHER" id="PTHR33840:SF2">
    <property type="entry name" value="TLE1 PHOSPHOLIPASE DOMAIN-CONTAINING PROTEIN"/>
    <property type="match status" value="1"/>
</dbReference>
<evidence type="ECO:0000313" key="4">
    <source>
        <dbReference type="Proteomes" id="UP000015530"/>
    </source>
</evidence>
<dbReference type="Pfam" id="PF09994">
    <property type="entry name" value="T6SS_Tle1-like_cat"/>
    <property type="match status" value="1"/>
</dbReference>